<keyword evidence="3" id="KW-1185">Reference proteome</keyword>
<accession>A0A3P7L1K2</accession>
<dbReference type="Proteomes" id="UP000270094">
    <property type="component" value="Unassembled WGS sequence"/>
</dbReference>
<reference evidence="2 3" key="1">
    <citation type="submission" date="2018-11" db="EMBL/GenBank/DDBJ databases">
        <authorList>
            <consortium name="Pathogen Informatics"/>
        </authorList>
    </citation>
    <scope>NUCLEOTIDE SEQUENCE [LARGE SCALE GENOMIC DNA]</scope>
</reference>
<evidence type="ECO:0000313" key="2">
    <source>
        <dbReference type="EMBL" id="VDM73138.1"/>
    </source>
</evidence>
<feature type="region of interest" description="Disordered" evidence="1">
    <location>
        <begin position="139"/>
        <end position="167"/>
    </location>
</feature>
<dbReference type="EMBL" id="UYYB01029096">
    <property type="protein sequence ID" value="VDM73138.1"/>
    <property type="molecule type" value="Genomic_DNA"/>
</dbReference>
<feature type="compositionally biased region" description="Low complexity" evidence="1">
    <location>
        <begin position="145"/>
        <end position="154"/>
    </location>
</feature>
<name>A0A3P7L1K2_STRVU</name>
<evidence type="ECO:0000313" key="3">
    <source>
        <dbReference type="Proteomes" id="UP000270094"/>
    </source>
</evidence>
<organism evidence="2 3">
    <name type="scientific">Strongylus vulgaris</name>
    <name type="common">Blood worm</name>
    <dbReference type="NCBI Taxonomy" id="40348"/>
    <lineage>
        <taxon>Eukaryota</taxon>
        <taxon>Metazoa</taxon>
        <taxon>Ecdysozoa</taxon>
        <taxon>Nematoda</taxon>
        <taxon>Chromadorea</taxon>
        <taxon>Rhabditida</taxon>
        <taxon>Rhabditina</taxon>
        <taxon>Rhabditomorpha</taxon>
        <taxon>Strongyloidea</taxon>
        <taxon>Strongylidae</taxon>
        <taxon>Strongylus</taxon>
    </lineage>
</organism>
<evidence type="ECO:0000256" key="1">
    <source>
        <dbReference type="SAM" id="MobiDB-lite"/>
    </source>
</evidence>
<proteinExistence type="predicted"/>
<gene>
    <name evidence="2" type="ORF">SVUK_LOCUS8136</name>
</gene>
<sequence>MVNNVCIILMDQSLKGKQIFFVYHASVDSLTTLLKSWQHELKNRLLLSSEAGACEAEQTAVSTCTVGAGDFPNFDEDTDSLDTLSISLDGIESGVVEAVQYLIDCVVEEEESELDNQQQLESALANAPPEGGHVLFRADEESEAETSTTPGTTPRPRHESGERPMPIGDSVARLELEALSRQIAANIFAGQSCASSLQLA</sequence>
<dbReference type="AlphaFoldDB" id="A0A3P7L1K2"/>
<protein>
    <submittedName>
        <fullName evidence="2">Uncharacterized protein</fullName>
    </submittedName>
</protein>